<evidence type="ECO:0000259" key="3">
    <source>
        <dbReference type="Pfam" id="PF03914"/>
    </source>
</evidence>
<dbReference type="PANTHER" id="PTHR12455:SF0">
    <property type="entry name" value="NUCLEOLAR COMPLEX PROTEIN 4 HOMOLOG"/>
    <property type="match status" value="1"/>
</dbReference>
<dbReference type="GO" id="GO:0042254">
    <property type="term" value="P:ribosome biogenesis"/>
    <property type="evidence" value="ECO:0007669"/>
    <property type="project" value="InterPro"/>
</dbReference>
<dbReference type="InterPro" id="IPR005612">
    <property type="entry name" value="CCAAT-binding_factor"/>
</dbReference>
<feature type="domain" description="CCAAT-binding factor" evidence="3">
    <location>
        <begin position="252"/>
        <end position="400"/>
    </location>
</feature>
<feature type="region of interest" description="Disordered" evidence="2">
    <location>
        <begin position="18"/>
        <end position="50"/>
    </location>
</feature>
<comment type="caution">
    <text evidence="4">The sequence shown here is derived from an EMBL/GenBank/DDBJ whole genome shotgun (WGS) entry which is preliminary data.</text>
</comment>
<protein>
    <recommendedName>
        <fullName evidence="3">CCAAT-binding factor domain-containing protein</fullName>
    </recommendedName>
</protein>
<dbReference type="EMBL" id="CADEPM010000003">
    <property type="protein sequence ID" value="CAB3402661.1"/>
    <property type="molecule type" value="Genomic_DNA"/>
</dbReference>
<organism evidence="4 5">
    <name type="scientific">Caenorhabditis bovis</name>
    <dbReference type="NCBI Taxonomy" id="2654633"/>
    <lineage>
        <taxon>Eukaryota</taxon>
        <taxon>Metazoa</taxon>
        <taxon>Ecdysozoa</taxon>
        <taxon>Nematoda</taxon>
        <taxon>Chromadorea</taxon>
        <taxon>Rhabditida</taxon>
        <taxon>Rhabditina</taxon>
        <taxon>Rhabditomorpha</taxon>
        <taxon>Rhabditoidea</taxon>
        <taxon>Rhabditidae</taxon>
        <taxon>Peloderinae</taxon>
        <taxon>Caenorhabditis</taxon>
    </lineage>
</organism>
<name>A0A8S1EN37_9PELO</name>
<proteinExistence type="inferred from homology"/>
<dbReference type="GO" id="GO:0030692">
    <property type="term" value="C:Noc4p-Nop14p complex"/>
    <property type="evidence" value="ECO:0007669"/>
    <property type="project" value="TreeGrafter"/>
</dbReference>
<reference evidence="4 5" key="1">
    <citation type="submission" date="2020-04" db="EMBL/GenBank/DDBJ databases">
        <authorList>
            <person name="Laetsch R D."/>
            <person name="Stevens L."/>
            <person name="Kumar S."/>
            <person name="Blaxter L. M."/>
        </authorList>
    </citation>
    <scope>NUCLEOTIDE SEQUENCE [LARGE SCALE GENOMIC DNA]</scope>
</reference>
<sequence length="508" mass="59241">MVEEDEFDQYFENAMDASFEGGNYEDDESEDDDQDNVNTEYELTKEEPVSKNPKEFAKFLHKTEFPEDITGYFKSIKLFERNPKNGTIIPTKSLGFAVNGFSIYLFGKKRIRKAVLKGISQIFGCYDIFHYISSHLVKHIVTLRESHAAAWSNLFNFMSFIKHPNDGVSAPFFKKFCKQTPFTNQQTKKRRLIWISNDWEKVWSAILHAEVNSKIALKLIPYVTENILSKLKEPFKTADFFFKMFDKKDIHAILSLGAIFKLITEHNFEYPKFYNKVYSLIKPSMFYMENKDKVLVLLDSFLSSTHLPIYIVASFIKRLARCLTLAPVDAQEPTLGLIRNLIIRHPNCYELVHRELPKTLSEDPFDDNENELSKTKALESSLWELKLLQHHWNQSVRKRAHFIDKPKQSIESYVRFRCIDELFSTHMAKTFGGEETDAEKYQKLQDGDDEEEVKPEEIPTKRKKKFGGKFAARHEEKTVKPVNVNQDPPSGIMNRKISNIDVPLLWKI</sequence>
<dbReference type="InterPro" id="IPR027193">
    <property type="entry name" value="Noc4"/>
</dbReference>
<feature type="region of interest" description="Disordered" evidence="2">
    <location>
        <begin position="443"/>
        <end position="493"/>
    </location>
</feature>
<dbReference type="PANTHER" id="PTHR12455">
    <property type="entry name" value="NUCLEOLAR COMPLEX PROTEIN 4"/>
    <property type="match status" value="1"/>
</dbReference>
<comment type="similarity">
    <text evidence="1">Belongs to the CBF/MAK21 family.</text>
</comment>
<accession>A0A8S1EN37</accession>
<dbReference type="Pfam" id="PF03914">
    <property type="entry name" value="CBF"/>
    <property type="match status" value="1"/>
</dbReference>
<evidence type="ECO:0000313" key="5">
    <source>
        <dbReference type="Proteomes" id="UP000494206"/>
    </source>
</evidence>
<dbReference type="GO" id="GO:0032040">
    <property type="term" value="C:small-subunit processome"/>
    <property type="evidence" value="ECO:0007669"/>
    <property type="project" value="TreeGrafter"/>
</dbReference>
<feature type="compositionally biased region" description="Acidic residues" evidence="2">
    <location>
        <begin position="23"/>
        <end position="35"/>
    </location>
</feature>
<gene>
    <name evidence="4" type="ORF">CBOVIS_LOCUS5251</name>
</gene>
<keyword evidence="5" id="KW-1185">Reference proteome</keyword>
<dbReference type="Proteomes" id="UP000494206">
    <property type="component" value="Unassembled WGS sequence"/>
</dbReference>
<evidence type="ECO:0000313" key="4">
    <source>
        <dbReference type="EMBL" id="CAB3402661.1"/>
    </source>
</evidence>
<dbReference type="OrthoDB" id="275876at2759"/>
<dbReference type="AlphaFoldDB" id="A0A8S1EN37"/>
<evidence type="ECO:0000256" key="1">
    <source>
        <dbReference type="ARBA" id="ARBA00007797"/>
    </source>
</evidence>
<evidence type="ECO:0000256" key="2">
    <source>
        <dbReference type="SAM" id="MobiDB-lite"/>
    </source>
</evidence>